<feature type="compositionally biased region" description="Low complexity" evidence="7">
    <location>
        <begin position="294"/>
        <end position="309"/>
    </location>
</feature>
<dbReference type="InterPro" id="IPR007109">
    <property type="entry name" value="Brix"/>
</dbReference>
<evidence type="ECO:0000259" key="8">
    <source>
        <dbReference type="PROSITE" id="PS50833"/>
    </source>
</evidence>
<proteinExistence type="inferred from homology"/>
<evidence type="ECO:0000256" key="2">
    <source>
        <dbReference type="ARBA" id="ARBA00010782"/>
    </source>
</evidence>
<sequence>MGLQRIVQPKTQRGKRALEHKEPKIHENIKTSLLLKGGNTSLLVTQVLKELFRNSVFIVIHESFFVFSRKNITRPFEDQNSLEFFSTKADASLFAFGCHSKKRPNNLIIGRMFDGHVLDMVEFGIEKFVSMLEFKGEKCVFGVKPCLVFSGQAFEQDSEYQRIRNLFTDFFKGPVVDNVRLAGLEHVISVTASGRKFYIRNYRILLKKSGSRTPRVELEDMGPSLDLVMRRTKLASDDLFRRALKQPKTAKPRKIKNISHDAFGSKLGRIHMTKQDLSKLQTRKMKGLKKRPFESSGEAAETSGTETTSPVAKKAKQTAT</sequence>
<dbReference type="PANTHER" id="PTHR12728:SF0">
    <property type="entry name" value="RIBOSOME PRODUCTION FACTOR 2 HOMOLOG"/>
    <property type="match status" value="1"/>
</dbReference>
<dbReference type="Proteomes" id="UP000245119">
    <property type="component" value="Linkage Group LG6"/>
</dbReference>
<accession>A0A2T7P400</accession>
<dbReference type="STRING" id="400727.A0A2T7P400"/>
<evidence type="ECO:0000256" key="7">
    <source>
        <dbReference type="SAM" id="MobiDB-lite"/>
    </source>
</evidence>
<evidence type="ECO:0000256" key="3">
    <source>
        <dbReference type="ARBA" id="ARBA00020387"/>
    </source>
</evidence>
<comment type="caution">
    <text evidence="9">The sequence shown here is derived from an EMBL/GenBank/DDBJ whole genome shotgun (WGS) entry which is preliminary data.</text>
</comment>
<dbReference type="EMBL" id="PZQS01000006">
    <property type="protein sequence ID" value="PVD28155.1"/>
    <property type="molecule type" value="Genomic_DNA"/>
</dbReference>
<dbReference type="Pfam" id="PF04427">
    <property type="entry name" value="Brix"/>
    <property type="match status" value="1"/>
</dbReference>
<protein>
    <recommendedName>
        <fullName evidence="3 6">Ribosome production factor 2 homolog</fullName>
    </recommendedName>
    <alternativeName>
        <fullName evidence="5 6">Ribosome biogenesis protein RPF2 homolog</fullName>
    </alternativeName>
</protein>
<reference evidence="9 10" key="1">
    <citation type="submission" date="2018-04" db="EMBL/GenBank/DDBJ databases">
        <title>The genome of golden apple snail Pomacea canaliculata provides insight into stress tolerance and invasive adaptation.</title>
        <authorList>
            <person name="Liu C."/>
            <person name="Liu B."/>
            <person name="Ren Y."/>
            <person name="Zhang Y."/>
            <person name="Wang H."/>
            <person name="Li S."/>
            <person name="Jiang F."/>
            <person name="Yin L."/>
            <person name="Zhang G."/>
            <person name="Qian W."/>
            <person name="Fan W."/>
        </authorList>
    </citation>
    <scope>NUCLEOTIDE SEQUENCE [LARGE SCALE GENOMIC DNA]</scope>
    <source>
        <strain evidence="9">SZHN2017</strain>
        <tissue evidence="9">Muscle</tissue>
    </source>
</reference>
<dbReference type="AlphaFoldDB" id="A0A2T7P400"/>
<comment type="subcellular location">
    <subcellularLocation>
        <location evidence="1 6">Nucleus</location>
        <location evidence="1 6">Nucleolus</location>
    </subcellularLocation>
</comment>
<dbReference type="PROSITE" id="PS50833">
    <property type="entry name" value="BRIX"/>
    <property type="match status" value="1"/>
</dbReference>
<evidence type="ECO:0000256" key="1">
    <source>
        <dbReference type="ARBA" id="ARBA00004604"/>
    </source>
</evidence>
<dbReference type="GO" id="GO:0005730">
    <property type="term" value="C:nucleolus"/>
    <property type="evidence" value="ECO:0007669"/>
    <property type="project" value="UniProtKB-SubCell"/>
</dbReference>
<feature type="compositionally biased region" description="Basic residues" evidence="7">
    <location>
        <begin position="281"/>
        <end position="290"/>
    </location>
</feature>
<feature type="region of interest" description="Disordered" evidence="7">
    <location>
        <begin position="277"/>
        <end position="320"/>
    </location>
</feature>
<evidence type="ECO:0000256" key="6">
    <source>
        <dbReference type="RuleBase" id="RU367086"/>
    </source>
</evidence>
<dbReference type="GO" id="GO:0019843">
    <property type="term" value="F:rRNA binding"/>
    <property type="evidence" value="ECO:0007669"/>
    <property type="project" value="UniProtKB-UniRule"/>
</dbReference>
<dbReference type="SMART" id="SM00879">
    <property type="entry name" value="Brix"/>
    <property type="match status" value="1"/>
</dbReference>
<evidence type="ECO:0000313" key="10">
    <source>
        <dbReference type="Proteomes" id="UP000245119"/>
    </source>
</evidence>
<dbReference type="GO" id="GO:0000027">
    <property type="term" value="P:ribosomal large subunit assembly"/>
    <property type="evidence" value="ECO:0007669"/>
    <property type="project" value="InterPro"/>
</dbReference>
<dbReference type="GO" id="GO:0000463">
    <property type="term" value="P:maturation of LSU-rRNA from tricistronic rRNA transcript (SSU-rRNA, 5.8S rRNA, LSU-rRNA)"/>
    <property type="evidence" value="ECO:0007669"/>
    <property type="project" value="TreeGrafter"/>
</dbReference>
<keyword evidence="4 6" id="KW-0539">Nucleus</keyword>
<evidence type="ECO:0000256" key="4">
    <source>
        <dbReference type="ARBA" id="ARBA00023242"/>
    </source>
</evidence>
<organism evidence="9 10">
    <name type="scientific">Pomacea canaliculata</name>
    <name type="common">Golden apple snail</name>
    <dbReference type="NCBI Taxonomy" id="400727"/>
    <lineage>
        <taxon>Eukaryota</taxon>
        <taxon>Metazoa</taxon>
        <taxon>Spiralia</taxon>
        <taxon>Lophotrochozoa</taxon>
        <taxon>Mollusca</taxon>
        <taxon>Gastropoda</taxon>
        <taxon>Caenogastropoda</taxon>
        <taxon>Architaenioglossa</taxon>
        <taxon>Ampullarioidea</taxon>
        <taxon>Ampullariidae</taxon>
        <taxon>Pomacea</taxon>
    </lineage>
</organism>
<dbReference type="OrthoDB" id="407658at2759"/>
<evidence type="ECO:0000256" key="5">
    <source>
        <dbReference type="ARBA" id="ARBA00030889"/>
    </source>
</evidence>
<dbReference type="PANTHER" id="PTHR12728">
    <property type="entry name" value="BRIX DOMAIN CONTAINING PROTEIN"/>
    <property type="match status" value="1"/>
</dbReference>
<dbReference type="InterPro" id="IPR039770">
    <property type="entry name" value="Rpf2"/>
</dbReference>
<gene>
    <name evidence="9" type="ORF">C0Q70_10740</name>
</gene>
<evidence type="ECO:0000313" key="9">
    <source>
        <dbReference type="EMBL" id="PVD28155.1"/>
    </source>
</evidence>
<name>A0A2T7P400_POMCA</name>
<comment type="similarity">
    <text evidence="2 6">Belongs to the RPF2 family.</text>
</comment>
<keyword evidence="10" id="KW-1185">Reference proteome</keyword>
<feature type="domain" description="Brix" evidence="8">
    <location>
        <begin position="30"/>
        <end position="238"/>
    </location>
</feature>